<keyword evidence="6" id="KW-1185">Reference proteome</keyword>
<evidence type="ECO:0000256" key="3">
    <source>
        <dbReference type="ARBA" id="ARBA00023002"/>
    </source>
</evidence>
<keyword evidence="3" id="KW-0560">Oxidoreductase</keyword>
<dbReference type="PANTHER" id="PTHR47706:SF9">
    <property type="entry name" value="NMRA-LIKE DOMAIN-CONTAINING PROTEIN-RELATED"/>
    <property type="match status" value="1"/>
</dbReference>
<name>A0A6A6CU91_ZASCE</name>
<evidence type="ECO:0000313" key="5">
    <source>
        <dbReference type="EMBL" id="KAF2170837.1"/>
    </source>
</evidence>
<dbReference type="InterPro" id="IPR036291">
    <property type="entry name" value="NAD(P)-bd_dom_sf"/>
</dbReference>
<protein>
    <recommendedName>
        <fullName evidence="4">NAD(P)-binding domain-containing protein</fullName>
    </recommendedName>
</protein>
<reference evidence="5" key="1">
    <citation type="journal article" date="2020" name="Stud. Mycol.">
        <title>101 Dothideomycetes genomes: a test case for predicting lifestyles and emergence of pathogens.</title>
        <authorList>
            <person name="Haridas S."/>
            <person name="Albert R."/>
            <person name="Binder M."/>
            <person name="Bloem J."/>
            <person name="Labutti K."/>
            <person name="Salamov A."/>
            <person name="Andreopoulos B."/>
            <person name="Baker S."/>
            <person name="Barry K."/>
            <person name="Bills G."/>
            <person name="Bluhm B."/>
            <person name="Cannon C."/>
            <person name="Castanera R."/>
            <person name="Culley D."/>
            <person name="Daum C."/>
            <person name="Ezra D."/>
            <person name="Gonzalez J."/>
            <person name="Henrissat B."/>
            <person name="Kuo A."/>
            <person name="Liang C."/>
            <person name="Lipzen A."/>
            <person name="Lutzoni F."/>
            <person name="Magnuson J."/>
            <person name="Mondo S."/>
            <person name="Nolan M."/>
            <person name="Ohm R."/>
            <person name="Pangilinan J."/>
            <person name="Park H.-J."/>
            <person name="Ramirez L."/>
            <person name="Alfaro M."/>
            <person name="Sun H."/>
            <person name="Tritt A."/>
            <person name="Yoshinaga Y."/>
            <person name="Zwiers L.-H."/>
            <person name="Turgeon B."/>
            <person name="Goodwin S."/>
            <person name="Spatafora J."/>
            <person name="Crous P."/>
            <person name="Grigoriev I."/>
        </authorList>
    </citation>
    <scope>NUCLEOTIDE SEQUENCE</scope>
    <source>
        <strain evidence="5">ATCC 36951</strain>
    </source>
</reference>
<evidence type="ECO:0000259" key="4">
    <source>
        <dbReference type="Pfam" id="PF13460"/>
    </source>
</evidence>
<evidence type="ECO:0000256" key="1">
    <source>
        <dbReference type="ARBA" id="ARBA00005725"/>
    </source>
</evidence>
<dbReference type="Proteomes" id="UP000799537">
    <property type="component" value="Unassembled WGS sequence"/>
</dbReference>
<dbReference type="Pfam" id="PF13460">
    <property type="entry name" value="NAD_binding_10"/>
    <property type="match status" value="1"/>
</dbReference>
<evidence type="ECO:0000256" key="2">
    <source>
        <dbReference type="ARBA" id="ARBA00022857"/>
    </source>
</evidence>
<dbReference type="OrthoDB" id="419598at2759"/>
<proteinExistence type="inferred from homology"/>
<dbReference type="GeneID" id="54564983"/>
<dbReference type="PANTHER" id="PTHR47706">
    <property type="entry name" value="NMRA-LIKE FAMILY PROTEIN"/>
    <property type="match status" value="1"/>
</dbReference>
<dbReference type="EMBL" id="ML993584">
    <property type="protein sequence ID" value="KAF2170837.1"/>
    <property type="molecule type" value="Genomic_DNA"/>
</dbReference>
<gene>
    <name evidence="5" type="ORF">M409DRAFT_51090</name>
</gene>
<dbReference type="AlphaFoldDB" id="A0A6A6CU91"/>
<dbReference type="GO" id="GO:0016491">
    <property type="term" value="F:oxidoreductase activity"/>
    <property type="evidence" value="ECO:0007669"/>
    <property type="project" value="UniProtKB-KW"/>
</dbReference>
<comment type="similarity">
    <text evidence="1">Belongs to the NmrA-type oxidoreductase family. Isoflavone reductase subfamily.</text>
</comment>
<dbReference type="InterPro" id="IPR051609">
    <property type="entry name" value="NmrA/Isoflavone_reductase-like"/>
</dbReference>
<sequence>MLIVVAGASGNMGLTVVRSALKRGHQVRAVGRAISKLPDGICQKIESFVQIDDFHDIRNLEIACAGADAVICAYGPDPVLLLDGQLALLRAAERAGIKRFHAACWTLNWSNMPLGTVESYDPLIAFSRQAALTSTMKPLYVFCGVFASALFGRPGAGSLQDESAVWIHGNDGKRTLRVIGDGTTVTPFTLEAEVAEFSLAIITSDDAENGGYYEFCSDEFTFQHLAEAYSRIRGTKCSLHQVMTIDDCKQAVVHARASADQAGDIHTRWKGYIGLVYGLCFAEGIYNPGPKHVTKHPDVSRTCIEDFIRDNTWV</sequence>
<feature type="domain" description="NAD(P)-binding" evidence="4">
    <location>
        <begin position="7"/>
        <end position="100"/>
    </location>
</feature>
<keyword evidence="2" id="KW-0521">NADP</keyword>
<dbReference type="RefSeq" id="XP_033671726.1">
    <property type="nucleotide sequence ID" value="XM_033811711.1"/>
</dbReference>
<organism evidence="5 6">
    <name type="scientific">Zasmidium cellare ATCC 36951</name>
    <dbReference type="NCBI Taxonomy" id="1080233"/>
    <lineage>
        <taxon>Eukaryota</taxon>
        <taxon>Fungi</taxon>
        <taxon>Dikarya</taxon>
        <taxon>Ascomycota</taxon>
        <taxon>Pezizomycotina</taxon>
        <taxon>Dothideomycetes</taxon>
        <taxon>Dothideomycetidae</taxon>
        <taxon>Mycosphaerellales</taxon>
        <taxon>Mycosphaerellaceae</taxon>
        <taxon>Zasmidium</taxon>
    </lineage>
</organism>
<dbReference type="Gene3D" id="3.40.50.720">
    <property type="entry name" value="NAD(P)-binding Rossmann-like Domain"/>
    <property type="match status" value="1"/>
</dbReference>
<evidence type="ECO:0000313" key="6">
    <source>
        <dbReference type="Proteomes" id="UP000799537"/>
    </source>
</evidence>
<dbReference type="SUPFAM" id="SSF51735">
    <property type="entry name" value="NAD(P)-binding Rossmann-fold domains"/>
    <property type="match status" value="1"/>
</dbReference>
<accession>A0A6A6CU91</accession>
<dbReference type="InterPro" id="IPR016040">
    <property type="entry name" value="NAD(P)-bd_dom"/>
</dbReference>